<dbReference type="AlphaFoldDB" id="R7YT08"/>
<dbReference type="EMBL" id="JH767571">
    <property type="protein sequence ID" value="EON65025.1"/>
    <property type="molecule type" value="Genomic_DNA"/>
</dbReference>
<sequence length="754" mass="85013">MLKLRRLYPDDSKWLYAYIAATQLAAEKDLDQPTSGLNRTLAYKALEQAVAKGSTGSGSPGTLSTLRELSLLVEIYRRQGRQEQLLAVLEDANVGVGSSLVKYRWEFVSVKLRTLREQKLWERLWNYCSHIITEALQANPNSDHAHYEFFAADWLVWECLLEATSGLKDEDVTISQRTESLIKQYYDSSASRIRLALLAMATEASASADNSQLLGACKAYLRLYGHLSSCFDDLRVLLETLSRAGRVEFRDFATQVARDAGQSTENESEFKKWSAMELNVLKIDYLLSISTAQNPEKDRLEAFASNCVRLSNFAYIILPLRHQASFRNDIYFKLCYFFSGSLNSIKIPTPPCSFLAIKEFLHDTLGHVLFTRIASQHPFTAHKLNNWDPDESLLQVVHFYTNSQAKLVRFFSEGLDNKEYEKLLELDDLRNRFIMSFQKRSTDIERQRIGRLRGEPVIEDSLGTLNGLEQDLVEGKLVDLKDNRDFSSFPNFECSTGPRFEHYIQNGPKPGNFWLASCLFAEDVHSIINRALPRCRPQPSIISNATESQKSELTTAEWEASLGWALLAPIGMNTLSEELAPQGTVKEIAENLNSDLQRLETWLNKLREAYVSGQYSTSHGLLPVCHELQPMFLHLDVLLACWKLCDSLLQCAKQKSHKLKGKIPKEAIQRIMGIVQDTHARIRKLAADWKNRLSEGGLGVMADQMLEGKVGEAIEQLLGADATVVVEGCAGLIQDAAQDTLDGVLQVKLAKRQG</sequence>
<dbReference type="Pfam" id="PF09797">
    <property type="entry name" value="NatB_MDM20"/>
    <property type="match status" value="2"/>
</dbReference>
<dbReference type="OMA" id="IRDLRFM"/>
<dbReference type="Proteomes" id="UP000016924">
    <property type="component" value="Unassembled WGS sequence"/>
</dbReference>
<dbReference type="HOGENOM" id="CLU_326834_0_0_1"/>
<reference evidence="2" key="1">
    <citation type="submission" date="2012-06" db="EMBL/GenBank/DDBJ databases">
        <title>The genome sequence of Coniosporium apollinis CBS 100218.</title>
        <authorList>
            <consortium name="The Broad Institute Genome Sequencing Platform"/>
            <person name="Cuomo C."/>
            <person name="Gorbushina A."/>
            <person name="Noack S."/>
            <person name="Walker B."/>
            <person name="Young S.K."/>
            <person name="Zeng Q."/>
            <person name="Gargeya S."/>
            <person name="Fitzgerald M."/>
            <person name="Haas B."/>
            <person name="Abouelleil A."/>
            <person name="Alvarado L."/>
            <person name="Arachchi H.M."/>
            <person name="Berlin A.M."/>
            <person name="Chapman S.B."/>
            <person name="Goldberg J."/>
            <person name="Griggs A."/>
            <person name="Gujja S."/>
            <person name="Hansen M."/>
            <person name="Howarth C."/>
            <person name="Imamovic A."/>
            <person name="Larimer J."/>
            <person name="McCowan C."/>
            <person name="Montmayeur A."/>
            <person name="Murphy C."/>
            <person name="Neiman D."/>
            <person name="Pearson M."/>
            <person name="Priest M."/>
            <person name="Roberts A."/>
            <person name="Saif S."/>
            <person name="Shea T."/>
            <person name="Sisk P."/>
            <person name="Sykes S."/>
            <person name="Wortman J."/>
            <person name="Nusbaum C."/>
            <person name="Birren B."/>
        </authorList>
    </citation>
    <scope>NUCLEOTIDE SEQUENCE [LARGE SCALE GENOMIC DNA]</scope>
    <source>
        <strain evidence="2">CBS 100218</strain>
    </source>
</reference>
<evidence type="ECO:0000313" key="1">
    <source>
        <dbReference type="EMBL" id="EON65025.1"/>
    </source>
</evidence>
<proteinExistence type="predicted"/>
<dbReference type="STRING" id="1168221.R7YT08"/>
<dbReference type="RefSeq" id="XP_007780342.1">
    <property type="nucleotide sequence ID" value="XM_007782152.1"/>
</dbReference>
<dbReference type="InterPro" id="IPR019183">
    <property type="entry name" value="NAA25_NatB_aux_su"/>
</dbReference>
<organism evidence="1 2">
    <name type="scientific">Coniosporium apollinis (strain CBS 100218)</name>
    <name type="common">Rock-inhabiting black yeast</name>
    <dbReference type="NCBI Taxonomy" id="1168221"/>
    <lineage>
        <taxon>Eukaryota</taxon>
        <taxon>Fungi</taxon>
        <taxon>Dikarya</taxon>
        <taxon>Ascomycota</taxon>
        <taxon>Pezizomycotina</taxon>
        <taxon>Dothideomycetes</taxon>
        <taxon>Dothideomycetes incertae sedis</taxon>
        <taxon>Coniosporium</taxon>
    </lineage>
</organism>
<keyword evidence="2" id="KW-1185">Reference proteome</keyword>
<accession>R7YT08</accession>
<protein>
    <submittedName>
        <fullName evidence="1">Uncharacterized protein</fullName>
    </submittedName>
</protein>
<gene>
    <name evidence="1" type="ORF">W97_04260</name>
</gene>
<name>R7YT08_CONA1</name>
<dbReference type="eggNOG" id="KOG2053">
    <property type="taxonomic scope" value="Eukaryota"/>
</dbReference>
<dbReference type="OrthoDB" id="24670at2759"/>
<evidence type="ECO:0000313" key="2">
    <source>
        <dbReference type="Proteomes" id="UP000016924"/>
    </source>
</evidence>
<dbReference type="GeneID" id="19901571"/>